<evidence type="ECO:0000313" key="1">
    <source>
        <dbReference type="EMBL" id="MED6223424.1"/>
    </source>
</evidence>
<keyword evidence="2" id="KW-1185">Reference proteome</keyword>
<proteinExistence type="predicted"/>
<protein>
    <submittedName>
        <fullName evidence="1">Uncharacterized protein</fullName>
    </submittedName>
</protein>
<gene>
    <name evidence="1" type="ORF">PIB30_073856</name>
</gene>
<evidence type="ECO:0000313" key="2">
    <source>
        <dbReference type="Proteomes" id="UP001341840"/>
    </source>
</evidence>
<accession>A0ABU6ZN94</accession>
<comment type="caution">
    <text evidence="1">The sequence shown here is derived from an EMBL/GenBank/DDBJ whole genome shotgun (WGS) entry which is preliminary data.</text>
</comment>
<organism evidence="1 2">
    <name type="scientific">Stylosanthes scabra</name>
    <dbReference type="NCBI Taxonomy" id="79078"/>
    <lineage>
        <taxon>Eukaryota</taxon>
        <taxon>Viridiplantae</taxon>
        <taxon>Streptophyta</taxon>
        <taxon>Embryophyta</taxon>
        <taxon>Tracheophyta</taxon>
        <taxon>Spermatophyta</taxon>
        <taxon>Magnoliopsida</taxon>
        <taxon>eudicotyledons</taxon>
        <taxon>Gunneridae</taxon>
        <taxon>Pentapetalae</taxon>
        <taxon>rosids</taxon>
        <taxon>fabids</taxon>
        <taxon>Fabales</taxon>
        <taxon>Fabaceae</taxon>
        <taxon>Papilionoideae</taxon>
        <taxon>50 kb inversion clade</taxon>
        <taxon>dalbergioids sensu lato</taxon>
        <taxon>Dalbergieae</taxon>
        <taxon>Pterocarpus clade</taxon>
        <taxon>Stylosanthes</taxon>
    </lineage>
</organism>
<dbReference type="EMBL" id="JASCZI010272765">
    <property type="protein sequence ID" value="MED6223424.1"/>
    <property type="molecule type" value="Genomic_DNA"/>
</dbReference>
<name>A0ABU6ZN94_9FABA</name>
<reference evidence="1 2" key="1">
    <citation type="journal article" date="2023" name="Plants (Basel)">
        <title>Bridging the Gap: Combining Genomics and Transcriptomics Approaches to Understand Stylosanthes scabra, an Orphan Legume from the Brazilian Caatinga.</title>
        <authorList>
            <person name="Ferreira-Neto J.R.C."/>
            <person name="da Silva M.D."/>
            <person name="Binneck E."/>
            <person name="de Melo N.F."/>
            <person name="da Silva R.H."/>
            <person name="de Melo A.L.T.M."/>
            <person name="Pandolfi V."/>
            <person name="Bustamante F.O."/>
            <person name="Brasileiro-Vidal A.C."/>
            <person name="Benko-Iseppon A.M."/>
        </authorList>
    </citation>
    <scope>NUCLEOTIDE SEQUENCE [LARGE SCALE GENOMIC DNA]</scope>
    <source>
        <tissue evidence="1">Leaves</tissue>
    </source>
</reference>
<dbReference type="Proteomes" id="UP001341840">
    <property type="component" value="Unassembled WGS sequence"/>
</dbReference>
<sequence>MHAYPYDYDDLIRSIPLANPTDSVYIPDHYRTYFPEDNSLIAPNVYVLSFSYISGGSILYKYVGTLALLTPHGTHYAGSPLMPSTSLVYHARLTHGLTNPKPYLDSNAQSTPNAAPPLFEHPSTTIDLMISKRSTKLFLALPILP</sequence>